<dbReference type="OrthoDB" id="2686081at2759"/>
<keyword evidence="2" id="KW-1185">Reference proteome</keyword>
<name>A0A0C9YCB5_9AGAM</name>
<gene>
    <name evidence="1" type="ORF">PISMIDRAFT_117105</name>
</gene>
<evidence type="ECO:0000313" key="1">
    <source>
        <dbReference type="EMBL" id="KIK14391.1"/>
    </source>
</evidence>
<reference evidence="1 2" key="1">
    <citation type="submission" date="2014-04" db="EMBL/GenBank/DDBJ databases">
        <authorList>
            <consortium name="DOE Joint Genome Institute"/>
            <person name="Kuo A."/>
            <person name="Kohler A."/>
            <person name="Costa M.D."/>
            <person name="Nagy L.G."/>
            <person name="Floudas D."/>
            <person name="Copeland A."/>
            <person name="Barry K.W."/>
            <person name="Cichocki N."/>
            <person name="Veneault-Fourrey C."/>
            <person name="LaButti K."/>
            <person name="Lindquist E.A."/>
            <person name="Lipzen A."/>
            <person name="Lundell T."/>
            <person name="Morin E."/>
            <person name="Murat C."/>
            <person name="Sun H."/>
            <person name="Tunlid A."/>
            <person name="Henrissat B."/>
            <person name="Grigoriev I.V."/>
            <person name="Hibbett D.S."/>
            <person name="Martin F."/>
            <person name="Nordberg H.P."/>
            <person name="Cantor M.N."/>
            <person name="Hua S.X."/>
        </authorList>
    </citation>
    <scope>NUCLEOTIDE SEQUENCE [LARGE SCALE GENOMIC DNA]</scope>
    <source>
        <strain evidence="1 2">441</strain>
    </source>
</reference>
<protein>
    <submittedName>
        <fullName evidence="1">Uncharacterized protein</fullName>
    </submittedName>
</protein>
<feature type="non-terminal residue" evidence="1">
    <location>
        <position position="1"/>
    </location>
</feature>
<dbReference type="HOGENOM" id="CLU_103464_1_0_1"/>
<accession>A0A0C9YCB5</accession>
<organism evidence="1 2">
    <name type="scientific">Pisolithus microcarpus 441</name>
    <dbReference type="NCBI Taxonomy" id="765257"/>
    <lineage>
        <taxon>Eukaryota</taxon>
        <taxon>Fungi</taxon>
        <taxon>Dikarya</taxon>
        <taxon>Basidiomycota</taxon>
        <taxon>Agaricomycotina</taxon>
        <taxon>Agaricomycetes</taxon>
        <taxon>Agaricomycetidae</taxon>
        <taxon>Boletales</taxon>
        <taxon>Sclerodermatineae</taxon>
        <taxon>Pisolithaceae</taxon>
        <taxon>Pisolithus</taxon>
    </lineage>
</organism>
<dbReference type="AlphaFoldDB" id="A0A0C9YCB5"/>
<dbReference type="EMBL" id="KN833940">
    <property type="protein sequence ID" value="KIK14391.1"/>
    <property type="molecule type" value="Genomic_DNA"/>
</dbReference>
<evidence type="ECO:0000313" key="2">
    <source>
        <dbReference type="Proteomes" id="UP000054018"/>
    </source>
</evidence>
<dbReference type="Proteomes" id="UP000054018">
    <property type="component" value="Unassembled WGS sequence"/>
</dbReference>
<sequence length="164" mass="18667">PDLPSSLLSFASMLLPTSTLFCDASHSTDALDESNLIIWEQEPPYAFPEPIMMAHEVQYTKNMVDVMLGQHWRLSQAVRNECVLLFIDGKELLARILKDLTGHISRWSTVASCMTGSESGRNMEMAYCWLRWQARDILTDCKEAKMLKNGENPFCTMMQTTALR</sequence>
<proteinExistence type="predicted"/>
<reference evidence="2" key="2">
    <citation type="submission" date="2015-01" db="EMBL/GenBank/DDBJ databases">
        <title>Evolutionary Origins and Diversification of the Mycorrhizal Mutualists.</title>
        <authorList>
            <consortium name="DOE Joint Genome Institute"/>
            <consortium name="Mycorrhizal Genomics Consortium"/>
            <person name="Kohler A."/>
            <person name="Kuo A."/>
            <person name="Nagy L.G."/>
            <person name="Floudas D."/>
            <person name="Copeland A."/>
            <person name="Barry K.W."/>
            <person name="Cichocki N."/>
            <person name="Veneault-Fourrey C."/>
            <person name="LaButti K."/>
            <person name="Lindquist E.A."/>
            <person name="Lipzen A."/>
            <person name="Lundell T."/>
            <person name="Morin E."/>
            <person name="Murat C."/>
            <person name="Riley R."/>
            <person name="Ohm R."/>
            <person name="Sun H."/>
            <person name="Tunlid A."/>
            <person name="Henrissat B."/>
            <person name="Grigoriev I.V."/>
            <person name="Hibbett D.S."/>
            <person name="Martin F."/>
        </authorList>
    </citation>
    <scope>NUCLEOTIDE SEQUENCE [LARGE SCALE GENOMIC DNA]</scope>
    <source>
        <strain evidence="2">441</strain>
    </source>
</reference>